<evidence type="ECO:0000313" key="1">
    <source>
        <dbReference type="EMBL" id="OOQ58104.1"/>
    </source>
</evidence>
<accession>A0A1S9PAU9</accession>
<keyword evidence="2" id="KW-1185">Reference proteome</keyword>
<gene>
    <name evidence="1" type="ORF">BC343_10640</name>
</gene>
<protein>
    <submittedName>
        <fullName evidence="1">Uncharacterized protein</fullName>
    </submittedName>
</protein>
<dbReference type="STRING" id="1792845.BC343_10640"/>
<dbReference type="Pfam" id="PF19777">
    <property type="entry name" value="DUF6263"/>
    <property type="match status" value="1"/>
</dbReference>
<sequence length="306" mass="33773">MKKILTLSLLFIGLHTYAQKAKLELNLQKDSTYLLSVAADMDIDQLLNGAHQLVKTTVTGTTAHKVTAIKDTLYEMEVTYKKLGMHIQMGDKEMGFSSEAGADDLMSKVIKIMINKPFIITMSKRGQIVEVKNIDSLFSGMAKEFPQVGELQLTQIMAQMKQSFGEKSIKGNLQETFVIFPKAPVSVTGMWTTLTTMDAAAISVKTLTKYTLDAITDKYYQVSGAAVITPDKVPAFKQSNGYFMRLTQATGNYTAKLKIDKTTGWVTESHITKNISATMQAKKTATGPVELSYPMKIAMKFTGSDK</sequence>
<proteinExistence type="predicted"/>
<dbReference type="RefSeq" id="WP_078349833.1">
    <property type="nucleotide sequence ID" value="NZ_MBTF01000034.1"/>
</dbReference>
<dbReference type="AlphaFoldDB" id="A0A1S9PAU9"/>
<comment type="caution">
    <text evidence="1">The sequence shown here is derived from an EMBL/GenBank/DDBJ whole genome shotgun (WGS) entry which is preliminary data.</text>
</comment>
<dbReference type="EMBL" id="MBTF01000034">
    <property type="protein sequence ID" value="OOQ58104.1"/>
    <property type="molecule type" value="Genomic_DNA"/>
</dbReference>
<name>A0A1S9PAU9_9SPHI</name>
<reference evidence="1 2" key="1">
    <citation type="submission" date="2016-07" db="EMBL/GenBank/DDBJ databases">
        <title>Genomic analysis of zinc-resistant bacterium Mucilaginibacter pedocola TBZ30.</title>
        <authorList>
            <person name="Huang J."/>
            <person name="Tang J."/>
        </authorList>
    </citation>
    <scope>NUCLEOTIDE SEQUENCE [LARGE SCALE GENOMIC DNA]</scope>
    <source>
        <strain evidence="1 2">TBZ30</strain>
    </source>
</reference>
<evidence type="ECO:0000313" key="2">
    <source>
        <dbReference type="Proteomes" id="UP000189739"/>
    </source>
</evidence>
<dbReference type="Proteomes" id="UP000189739">
    <property type="component" value="Unassembled WGS sequence"/>
</dbReference>
<dbReference type="InterPro" id="IPR046230">
    <property type="entry name" value="DUF6263"/>
</dbReference>
<organism evidence="1 2">
    <name type="scientific">Mucilaginibacter pedocola</name>
    <dbReference type="NCBI Taxonomy" id="1792845"/>
    <lineage>
        <taxon>Bacteria</taxon>
        <taxon>Pseudomonadati</taxon>
        <taxon>Bacteroidota</taxon>
        <taxon>Sphingobacteriia</taxon>
        <taxon>Sphingobacteriales</taxon>
        <taxon>Sphingobacteriaceae</taxon>
        <taxon>Mucilaginibacter</taxon>
    </lineage>
</organism>
<dbReference type="OrthoDB" id="3034330at2"/>